<sequence length="1263" mass="139348">MARVELVVTNRRTGAVTEHTGELPLTIGRDAALSAVALDDRSVSRRHARLELDGIDLVVVDLKSSNGTFVDGERVERRVLRGTDHLRVGNSDVAWTLTVEDESDRTIIGDMTILAPFRVPSRATTGPVRVISPARQVVEKAEAYNRQHGHELDGFLSIEHGFLPVEPPLLALPPSHQAWDALVDRLPDLYANLGMRREFDRLPVLDASAEALPDRYVLRASAMLGVFAHAYQYVQTDPPATLPPSILEPWRQVSRRLGKDVPSVSYIDLFFYNWRLRDPAGPRRLDNLELLVPAWRNRAEKIFYLVTTEFAMELTPLLDAMLRAQDAVLVEDRDALTAALLVMLERLQHVTQEIYPQIDPNPLSSNHLDLVLWAKTVGTSGVPIFDGAPSPAGTAQPQIHALDAFFGRASYATTVGQQSLSLRKQMPRHWRELIDALGQVSVRQFVEKDRALRGLYAAVLDSYLGDRGWMGLHRIKAYGFLEVAFKVGRSVTTGAKFTGLFRDKTWEAIDAELAEVRDERWPAANQQVYTGRVRRGITTTDPDSSAWTTHLRLDVAGQGIRHRPGDRLGVLPENDDALVRATLRALRATGDELVPLTADWQEAIRFRAGHEDGAEVLPLKTLLTFGRIRPVGRTTAKRLLGFSAAGALDRIVSARMEDQWELWDLLDLVRSAGYDVTRLWSAGADEAESIGRIVPPEVFRLYSIASAADGPAESIDLVVGGLTYDTPRTTYSYERQRAGSASHFLRRMTTEVRYRDKPLSLTIVPTPRFRLPADPATPVVMFAAGSGIAPFHGFAAARSGGPGANTLFLGLRRPEDFVDPSVFERLAAEGRLELYAAFSQADKRLRFDVGKYVVEDGTRQRVDRLISEQADGLRAAAGDGGHLYVCGSAGFAGSVLAALKNVGLDVRQLIAEGRLGLDIFTTYRGHAQQGRQYDISALIDRNSPSAGYWMVVSGKVYDVSEFIHQHVGGPQIIRHYVGMDATSAYQGVLHHVNSEVDAQLSLYELGHMRRLSFGDRWGVVLTAEGLRFERLENLFTAWVRYVYLVVAMENALANDYGFASAEATAGQRGPTPFSLQFLVEAHRRFLGSYLDGLFDDDLAALWRATVGFCAPSTDVRGLGLTLETLRDQPAYRLARESVTYLRGLLTGDLSASDRHRIEGLAKGYAEADQAVLRALKAALRDGILAFEQHEAAVVERASDRLLGAIRGAVDAVGEYYRRVAALTERHGLTLSSLPPGLVEEPIPEDRGIPGHGTPVTIPPEPVS</sequence>
<dbReference type="Gene3D" id="1.20.990.10">
    <property type="entry name" value="NADPH-cytochrome p450 Reductase, Chain A, domain 3"/>
    <property type="match status" value="1"/>
</dbReference>
<dbReference type="InterPro" id="IPR000898">
    <property type="entry name" value="Indolamine_dOase"/>
</dbReference>
<dbReference type="SMART" id="SM01117">
    <property type="entry name" value="Cyt-b5"/>
    <property type="match status" value="1"/>
</dbReference>
<dbReference type="AlphaFoldDB" id="A0A545APC5"/>
<dbReference type="InterPro" id="IPR008984">
    <property type="entry name" value="SMAD_FHA_dom_sf"/>
</dbReference>
<dbReference type="Proteomes" id="UP000317982">
    <property type="component" value="Unassembled WGS sequence"/>
</dbReference>
<dbReference type="InterPro" id="IPR023173">
    <property type="entry name" value="NADPH_Cyt_P450_Rdtase_alpha"/>
</dbReference>
<dbReference type="Gene3D" id="3.40.50.80">
    <property type="entry name" value="Nucleotide-binding domain of ferredoxin-NADP reductase (FNR) module"/>
    <property type="match status" value="1"/>
</dbReference>
<dbReference type="PROSITE" id="PS50006">
    <property type="entry name" value="FHA_DOMAIN"/>
    <property type="match status" value="1"/>
</dbReference>
<dbReference type="EMBL" id="VIRS01000017">
    <property type="protein sequence ID" value="TQS42595.1"/>
    <property type="molecule type" value="Genomic_DNA"/>
</dbReference>
<dbReference type="InterPro" id="IPR036400">
    <property type="entry name" value="Cyt_B5-like_heme/steroid_sf"/>
</dbReference>
<dbReference type="InterPro" id="IPR003097">
    <property type="entry name" value="CysJ-like_FAD-binding"/>
</dbReference>
<feature type="region of interest" description="Disordered" evidence="8">
    <location>
        <begin position="1235"/>
        <end position="1263"/>
    </location>
</feature>
<dbReference type="GO" id="GO:0046872">
    <property type="term" value="F:metal ion binding"/>
    <property type="evidence" value="ECO:0007669"/>
    <property type="project" value="UniProtKB-KW"/>
</dbReference>
<evidence type="ECO:0000256" key="4">
    <source>
        <dbReference type="ARBA" id="ARBA00022723"/>
    </source>
</evidence>
<dbReference type="Pfam" id="PF00173">
    <property type="entry name" value="Cyt-b5"/>
    <property type="match status" value="1"/>
</dbReference>
<dbReference type="InterPro" id="IPR017938">
    <property type="entry name" value="Riboflavin_synthase-like_b-brl"/>
</dbReference>
<dbReference type="GO" id="GO:0020037">
    <property type="term" value="F:heme binding"/>
    <property type="evidence" value="ECO:0007669"/>
    <property type="project" value="InterPro"/>
</dbReference>
<keyword evidence="4" id="KW-0479">Metal-binding</keyword>
<dbReference type="Pfam" id="PF00498">
    <property type="entry name" value="FHA"/>
    <property type="match status" value="1"/>
</dbReference>
<keyword evidence="13" id="KW-1185">Reference proteome</keyword>
<dbReference type="Pfam" id="PF01231">
    <property type="entry name" value="IDO"/>
    <property type="match status" value="1"/>
</dbReference>
<dbReference type="Gene3D" id="2.40.30.10">
    <property type="entry name" value="Translation factors"/>
    <property type="match status" value="1"/>
</dbReference>
<feature type="domain" description="FHA" evidence="9">
    <location>
        <begin position="25"/>
        <end position="75"/>
    </location>
</feature>
<dbReference type="SUPFAM" id="SSF55856">
    <property type="entry name" value="Cytochrome b5-like heme/steroid binding domain"/>
    <property type="match status" value="1"/>
</dbReference>
<keyword evidence="7" id="KW-0408">Iron</keyword>
<evidence type="ECO:0000256" key="5">
    <source>
        <dbReference type="ARBA" id="ARBA00022827"/>
    </source>
</evidence>
<keyword evidence="5" id="KW-0274">FAD</keyword>
<dbReference type="SUPFAM" id="SSF63380">
    <property type="entry name" value="Riboflavin synthase domain-like"/>
    <property type="match status" value="1"/>
</dbReference>
<reference evidence="12 13" key="1">
    <citation type="submission" date="2019-07" db="EMBL/GenBank/DDBJ databases">
        <title>Cryptosporangium phraense sp. nov., isolated from plant litter.</title>
        <authorList>
            <person name="Suriyachadkun C."/>
        </authorList>
    </citation>
    <scope>NUCLEOTIDE SEQUENCE [LARGE SCALE GENOMIC DNA]</scope>
    <source>
        <strain evidence="12 13">A-T 5661</strain>
    </source>
</reference>
<evidence type="ECO:0000256" key="3">
    <source>
        <dbReference type="ARBA" id="ARBA00022630"/>
    </source>
</evidence>
<dbReference type="Gene3D" id="1.20.58.480">
    <property type="match status" value="1"/>
</dbReference>
<gene>
    <name evidence="12" type="ORF">FL583_23160</name>
</gene>
<dbReference type="SUPFAM" id="SSF52343">
    <property type="entry name" value="Ferredoxin reductase-like, C-terminal NADP-linked domain"/>
    <property type="match status" value="1"/>
</dbReference>
<dbReference type="Gene3D" id="2.60.200.20">
    <property type="match status" value="1"/>
</dbReference>
<keyword evidence="6" id="KW-0560">Oxidoreductase</keyword>
<dbReference type="GO" id="GO:0019441">
    <property type="term" value="P:L-tryptophan catabolic process to kynurenine"/>
    <property type="evidence" value="ECO:0007669"/>
    <property type="project" value="InterPro"/>
</dbReference>
<dbReference type="InterPro" id="IPR000253">
    <property type="entry name" value="FHA_dom"/>
</dbReference>
<dbReference type="InParanoid" id="A0A545APC5"/>
<dbReference type="Gene3D" id="3.10.120.10">
    <property type="entry name" value="Cytochrome b5-like heme/steroid binding domain"/>
    <property type="match status" value="1"/>
</dbReference>
<dbReference type="SUPFAM" id="SSF49879">
    <property type="entry name" value="SMAD/FHA domain"/>
    <property type="match status" value="1"/>
</dbReference>
<dbReference type="InterPro" id="IPR001433">
    <property type="entry name" value="OxRdtase_FAD/NAD-bd"/>
</dbReference>
<name>A0A545APC5_9ACTN</name>
<dbReference type="Pfam" id="PF00175">
    <property type="entry name" value="NAD_binding_1"/>
    <property type="match status" value="1"/>
</dbReference>
<evidence type="ECO:0000256" key="2">
    <source>
        <dbReference type="ARBA" id="ARBA00022553"/>
    </source>
</evidence>
<evidence type="ECO:0000259" key="10">
    <source>
        <dbReference type="PROSITE" id="PS50255"/>
    </source>
</evidence>
<evidence type="ECO:0000256" key="7">
    <source>
        <dbReference type="ARBA" id="ARBA00023004"/>
    </source>
</evidence>
<evidence type="ECO:0000313" key="13">
    <source>
        <dbReference type="Proteomes" id="UP000317982"/>
    </source>
</evidence>
<dbReference type="GO" id="GO:0005737">
    <property type="term" value="C:cytoplasm"/>
    <property type="evidence" value="ECO:0007669"/>
    <property type="project" value="TreeGrafter"/>
</dbReference>
<evidence type="ECO:0000313" key="12">
    <source>
        <dbReference type="EMBL" id="TQS42595.1"/>
    </source>
</evidence>
<dbReference type="PRINTS" id="PR00371">
    <property type="entry name" value="FPNCR"/>
</dbReference>
<comment type="cofactor">
    <cofactor evidence="1">
        <name>FAD</name>
        <dbReference type="ChEBI" id="CHEBI:57692"/>
    </cofactor>
</comment>
<dbReference type="InterPro" id="IPR001709">
    <property type="entry name" value="Flavoprot_Pyr_Nucl_cyt_Rdtase"/>
</dbReference>
<evidence type="ECO:0000256" key="1">
    <source>
        <dbReference type="ARBA" id="ARBA00001974"/>
    </source>
</evidence>
<dbReference type="InterPro" id="IPR017927">
    <property type="entry name" value="FAD-bd_FR_type"/>
</dbReference>
<dbReference type="OrthoDB" id="151099at2"/>
<dbReference type="GO" id="GO:0033754">
    <property type="term" value="F:indoleamine 2,3-dioxygenase activity"/>
    <property type="evidence" value="ECO:0007669"/>
    <property type="project" value="TreeGrafter"/>
</dbReference>
<dbReference type="PROSITE" id="PS50255">
    <property type="entry name" value="CYTOCHROME_B5_2"/>
    <property type="match status" value="1"/>
</dbReference>
<keyword evidence="3" id="KW-0285">Flavoprotein</keyword>
<dbReference type="PANTHER" id="PTHR28657">
    <property type="entry name" value="INDOLEAMINE 2,3-DIOXYGENASE"/>
    <property type="match status" value="1"/>
</dbReference>
<dbReference type="Pfam" id="PF00667">
    <property type="entry name" value="FAD_binding_1"/>
    <property type="match status" value="1"/>
</dbReference>
<protein>
    <submittedName>
        <fullName evidence="12">FHA domain-containing protein</fullName>
    </submittedName>
</protein>
<dbReference type="InterPro" id="IPR039261">
    <property type="entry name" value="FNR_nucleotide-bd"/>
</dbReference>
<dbReference type="InterPro" id="IPR001199">
    <property type="entry name" value="Cyt_B5-like_heme/steroid-bd"/>
</dbReference>
<dbReference type="SUPFAM" id="SSF140959">
    <property type="entry name" value="Indolic compounds 2,3-dioxygenase-like"/>
    <property type="match status" value="1"/>
</dbReference>
<evidence type="ECO:0000256" key="8">
    <source>
        <dbReference type="SAM" id="MobiDB-lite"/>
    </source>
</evidence>
<dbReference type="RefSeq" id="WP_142706903.1">
    <property type="nucleotide sequence ID" value="NZ_VIRS01000017.1"/>
</dbReference>
<dbReference type="PANTHER" id="PTHR28657:SF5">
    <property type="entry name" value="INDOLEAMINE 2,3-DIOXYGENASE"/>
    <property type="match status" value="1"/>
</dbReference>
<proteinExistence type="predicted"/>
<feature type="domain" description="FAD-binding FR-type" evidence="11">
    <location>
        <begin position="526"/>
        <end position="772"/>
    </location>
</feature>
<organism evidence="12 13">
    <name type="scientific">Cryptosporangium phraense</name>
    <dbReference type="NCBI Taxonomy" id="2593070"/>
    <lineage>
        <taxon>Bacteria</taxon>
        <taxon>Bacillati</taxon>
        <taxon>Actinomycetota</taxon>
        <taxon>Actinomycetes</taxon>
        <taxon>Cryptosporangiales</taxon>
        <taxon>Cryptosporangiaceae</taxon>
        <taxon>Cryptosporangium</taxon>
    </lineage>
</organism>
<evidence type="ECO:0000256" key="6">
    <source>
        <dbReference type="ARBA" id="ARBA00023002"/>
    </source>
</evidence>
<keyword evidence="2" id="KW-0597">Phosphoprotein</keyword>
<accession>A0A545APC5</accession>
<dbReference type="SMART" id="SM00240">
    <property type="entry name" value="FHA"/>
    <property type="match status" value="1"/>
</dbReference>
<dbReference type="PROSITE" id="PS51384">
    <property type="entry name" value="FAD_FR"/>
    <property type="match status" value="1"/>
</dbReference>
<feature type="domain" description="Cytochrome b5 heme-binding" evidence="10">
    <location>
        <begin position="930"/>
        <end position="1009"/>
    </location>
</feature>
<comment type="caution">
    <text evidence="12">The sequence shown here is derived from an EMBL/GenBank/DDBJ whole genome shotgun (WGS) entry which is preliminary data.</text>
</comment>
<dbReference type="InterPro" id="IPR037217">
    <property type="entry name" value="Trp/Indoleamine_2_3_dOase-like"/>
</dbReference>
<dbReference type="CDD" id="cd00060">
    <property type="entry name" value="FHA"/>
    <property type="match status" value="1"/>
</dbReference>
<evidence type="ECO:0000259" key="11">
    <source>
        <dbReference type="PROSITE" id="PS51384"/>
    </source>
</evidence>
<evidence type="ECO:0000259" key="9">
    <source>
        <dbReference type="PROSITE" id="PS50006"/>
    </source>
</evidence>